<sequence>RCTERPDIRLLEKSITVKPDRKVAVWTHKTCLEDSREIRWLRIWGRRGRLVLPSKVQEARPSIVQGSNCFTLVIIGSTRGEKIRYRNCVGSGKQLACSPFTLGIAVFGSSSFG</sequence>
<organism evidence="1 2">
    <name type="scientific">Fundulus heteroclitus</name>
    <name type="common">Killifish</name>
    <name type="synonym">Mummichog</name>
    <dbReference type="NCBI Taxonomy" id="8078"/>
    <lineage>
        <taxon>Eukaryota</taxon>
        <taxon>Metazoa</taxon>
        <taxon>Chordata</taxon>
        <taxon>Craniata</taxon>
        <taxon>Vertebrata</taxon>
        <taxon>Euteleostomi</taxon>
        <taxon>Actinopterygii</taxon>
        <taxon>Neopterygii</taxon>
        <taxon>Teleostei</taxon>
        <taxon>Neoteleostei</taxon>
        <taxon>Acanthomorphata</taxon>
        <taxon>Ovalentaria</taxon>
        <taxon>Atherinomorphae</taxon>
        <taxon>Cyprinodontiformes</taxon>
        <taxon>Fundulidae</taxon>
        <taxon>Fundulus</taxon>
    </lineage>
</organism>
<reference evidence="1" key="2">
    <citation type="submission" date="2025-09" db="UniProtKB">
        <authorList>
            <consortium name="Ensembl"/>
        </authorList>
    </citation>
    <scope>IDENTIFICATION</scope>
</reference>
<evidence type="ECO:0000313" key="2">
    <source>
        <dbReference type="Proteomes" id="UP000265000"/>
    </source>
</evidence>
<keyword evidence="2" id="KW-1185">Reference proteome</keyword>
<proteinExistence type="predicted"/>
<dbReference type="AlphaFoldDB" id="A0A3Q2P9F9"/>
<protein>
    <submittedName>
        <fullName evidence="1">Uncharacterized protein</fullName>
    </submittedName>
</protein>
<evidence type="ECO:0000313" key="1">
    <source>
        <dbReference type="Ensembl" id="ENSFHEP00000008952.1"/>
    </source>
</evidence>
<reference evidence="1" key="1">
    <citation type="submission" date="2025-08" db="UniProtKB">
        <authorList>
            <consortium name="Ensembl"/>
        </authorList>
    </citation>
    <scope>IDENTIFICATION</scope>
</reference>
<accession>A0A3Q2P9F9</accession>
<dbReference type="Ensembl" id="ENSFHET00000001288.1">
    <property type="protein sequence ID" value="ENSFHEP00000008952.1"/>
    <property type="gene ID" value="ENSFHEG00000010157.1"/>
</dbReference>
<dbReference type="Proteomes" id="UP000265000">
    <property type="component" value="Unplaced"/>
</dbReference>
<name>A0A3Q2P9F9_FUNHE</name>